<name>A0A0C3GKW3_PILCF</name>
<evidence type="ECO:0000313" key="1">
    <source>
        <dbReference type="EMBL" id="KIM92219.1"/>
    </source>
</evidence>
<keyword evidence="2" id="KW-1185">Reference proteome</keyword>
<organism evidence="1 2">
    <name type="scientific">Piloderma croceum (strain F 1598)</name>
    <dbReference type="NCBI Taxonomy" id="765440"/>
    <lineage>
        <taxon>Eukaryota</taxon>
        <taxon>Fungi</taxon>
        <taxon>Dikarya</taxon>
        <taxon>Basidiomycota</taxon>
        <taxon>Agaricomycotina</taxon>
        <taxon>Agaricomycetes</taxon>
        <taxon>Agaricomycetidae</taxon>
        <taxon>Atheliales</taxon>
        <taxon>Atheliaceae</taxon>
        <taxon>Piloderma</taxon>
    </lineage>
</organism>
<dbReference type="AlphaFoldDB" id="A0A0C3GKW3"/>
<dbReference type="OrthoDB" id="3206582at2759"/>
<dbReference type="HOGENOM" id="CLU_1428480_0_0_1"/>
<dbReference type="Proteomes" id="UP000054166">
    <property type="component" value="Unassembled WGS sequence"/>
</dbReference>
<reference evidence="1 2" key="1">
    <citation type="submission" date="2014-04" db="EMBL/GenBank/DDBJ databases">
        <authorList>
            <consortium name="DOE Joint Genome Institute"/>
            <person name="Kuo A."/>
            <person name="Tarkka M."/>
            <person name="Buscot F."/>
            <person name="Kohler A."/>
            <person name="Nagy L.G."/>
            <person name="Floudas D."/>
            <person name="Copeland A."/>
            <person name="Barry K.W."/>
            <person name="Cichocki N."/>
            <person name="Veneault-Fourrey C."/>
            <person name="LaButti K."/>
            <person name="Lindquist E.A."/>
            <person name="Lipzen A."/>
            <person name="Lundell T."/>
            <person name="Morin E."/>
            <person name="Murat C."/>
            <person name="Sun H."/>
            <person name="Tunlid A."/>
            <person name="Henrissat B."/>
            <person name="Grigoriev I.V."/>
            <person name="Hibbett D.S."/>
            <person name="Martin F."/>
            <person name="Nordberg H.P."/>
            <person name="Cantor M.N."/>
            <person name="Hua S.X."/>
        </authorList>
    </citation>
    <scope>NUCLEOTIDE SEQUENCE [LARGE SCALE GENOMIC DNA]</scope>
    <source>
        <strain evidence="1 2">F 1598</strain>
    </source>
</reference>
<dbReference type="InParanoid" id="A0A0C3GKW3"/>
<reference evidence="2" key="2">
    <citation type="submission" date="2015-01" db="EMBL/GenBank/DDBJ databases">
        <title>Evolutionary Origins and Diversification of the Mycorrhizal Mutualists.</title>
        <authorList>
            <consortium name="DOE Joint Genome Institute"/>
            <consortium name="Mycorrhizal Genomics Consortium"/>
            <person name="Kohler A."/>
            <person name="Kuo A."/>
            <person name="Nagy L.G."/>
            <person name="Floudas D."/>
            <person name="Copeland A."/>
            <person name="Barry K.W."/>
            <person name="Cichocki N."/>
            <person name="Veneault-Fourrey C."/>
            <person name="LaButti K."/>
            <person name="Lindquist E.A."/>
            <person name="Lipzen A."/>
            <person name="Lundell T."/>
            <person name="Morin E."/>
            <person name="Murat C."/>
            <person name="Riley R."/>
            <person name="Ohm R."/>
            <person name="Sun H."/>
            <person name="Tunlid A."/>
            <person name="Henrissat B."/>
            <person name="Grigoriev I.V."/>
            <person name="Hibbett D.S."/>
            <person name="Martin F."/>
        </authorList>
    </citation>
    <scope>NUCLEOTIDE SEQUENCE [LARGE SCALE GENOMIC DNA]</scope>
    <source>
        <strain evidence="2">F 1598</strain>
    </source>
</reference>
<sequence>MAVYLGTTPRLYDYFAKDWTRPDLPYAECTGIWIKILSTIFCTPNDHPFQIKPEFRPHQTSRQYSVATKLHSNAKPVWVLSDDEAVIAVVEVRSLSEFVHWGSVQGSAYDYIRKLNKRSKPTIGIIAQGDKFICWEQSPVGSESEFECTLPRKLFPVRGLPVSVVVDSLTVEKHFEGVRNRAMKGGFTDC</sequence>
<proteinExistence type="predicted"/>
<accession>A0A0C3GKW3</accession>
<protein>
    <submittedName>
        <fullName evidence="1">Uncharacterized protein</fullName>
    </submittedName>
</protein>
<gene>
    <name evidence="1" type="ORF">PILCRDRAFT_810246</name>
</gene>
<dbReference type="EMBL" id="KN832970">
    <property type="protein sequence ID" value="KIM92219.1"/>
    <property type="molecule type" value="Genomic_DNA"/>
</dbReference>
<evidence type="ECO:0000313" key="2">
    <source>
        <dbReference type="Proteomes" id="UP000054166"/>
    </source>
</evidence>